<dbReference type="BioCyc" id="SYNEL:SYNPCC7942_0305-MONOMER"/>
<evidence type="ECO:0000313" key="1">
    <source>
        <dbReference type="EMBL" id="ABB56337.1"/>
    </source>
</evidence>
<dbReference type="InterPro" id="IPR013406">
    <property type="entry name" value="CHP02574_addiction_mod"/>
</dbReference>
<accession>Q31RI2</accession>
<dbReference type="eggNOG" id="ENOG50334BF">
    <property type="taxonomic scope" value="Bacteria"/>
</dbReference>
<dbReference type="Proteomes" id="UP000889800">
    <property type="component" value="Chromosome"/>
</dbReference>
<reference evidence="2" key="1">
    <citation type="submission" date="2005-08" db="EMBL/GenBank/DDBJ databases">
        <title>Complete sequence of chromosome 1 of Synechococcus elongatus PCC 7942.</title>
        <authorList>
            <consortium name="US DOE Joint Genome Institute"/>
            <person name="Copeland A."/>
            <person name="Lucas S."/>
            <person name="Lapidus A."/>
            <person name="Barry K."/>
            <person name="Detter J.C."/>
            <person name="Glavina T."/>
            <person name="Hammon N."/>
            <person name="Israni S."/>
            <person name="Pitluck S."/>
            <person name="Schmutz J."/>
            <person name="Larimer F."/>
            <person name="Land M."/>
            <person name="Kyrpides N."/>
            <person name="Lykidis A."/>
            <person name="Richardson P."/>
        </authorList>
    </citation>
    <scope>NUCLEOTIDE SEQUENCE [LARGE SCALE GENOMIC DNA]</scope>
    <source>
        <strain evidence="2">ATCC 33912 / PCC 7942 / FACHB-805</strain>
    </source>
</reference>
<organism evidence="1 2">
    <name type="scientific">Synechococcus elongatus (strain ATCC 33912 / PCC 7942 / FACHB-805)</name>
    <name type="common">Anacystis nidulans R2</name>
    <dbReference type="NCBI Taxonomy" id="1140"/>
    <lineage>
        <taxon>Bacteria</taxon>
        <taxon>Bacillati</taxon>
        <taxon>Cyanobacteriota</taxon>
        <taxon>Cyanophyceae</taxon>
        <taxon>Synechococcales</taxon>
        <taxon>Synechococcaceae</taxon>
        <taxon>Synechococcus</taxon>
    </lineage>
</organism>
<dbReference type="OrthoDB" id="516945at2"/>
<dbReference type="EMBL" id="CP000100">
    <property type="protein sequence ID" value="ABB56337.1"/>
    <property type="molecule type" value="Genomic_DNA"/>
</dbReference>
<evidence type="ECO:0008006" key="3">
    <source>
        <dbReference type="Google" id="ProtNLM"/>
    </source>
</evidence>
<keyword evidence="2" id="KW-1185">Reference proteome</keyword>
<gene>
    <name evidence="1" type="ordered locus">Synpcc7942_0305</name>
</gene>
<dbReference type="GeneID" id="72429121"/>
<evidence type="ECO:0000313" key="2">
    <source>
        <dbReference type="Proteomes" id="UP000889800"/>
    </source>
</evidence>
<proteinExistence type="predicted"/>
<dbReference type="PaxDb" id="1140-Synpcc7942_0305"/>
<dbReference type="AlphaFoldDB" id="Q31RI2"/>
<dbReference type="KEGG" id="syf:Synpcc7942_0305"/>
<protein>
    <recommendedName>
        <fullName evidence="3">Addiction module component</fullName>
    </recommendedName>
</protein>
<sequence length="76" mass="8230">MLTLEQLISEATALPEADKAVLLDKLLESITGAMDYDALRQGVKQAQTRLTEIDNGTVQTIPGDAALAQIRQMFGQ</sequence>
<dbReference type="Pfam" id="PF09720">
    <property type="entry name" value="Unstab_antitox"/>
    <property type="match status" value="1"/>
</dbReference>
<name>Q31RI2_SYNE7</name>
<dbReference type="RefSeq" id="WP_011377528.1">
    <property type="nucleotide sequence ID" value="NC_007604.1"/>
</dbReference>
<dbReference type="HOGENOM" id="CLU_177580_3_0_3"/>